<accession>A0A6I8MBJ3</accession>
<organism evidence="1 2">
    <name type="scientific">Corynebacterium rouxii</name>
    <dbReference type="NCBI Taxonomy" id="2719119"/>
    <lineage>
        <taxon>Bacteria</taxon>
        <taxon>Bacillati</taxon>
        <taxon>Actinomycetota</taxon>
        <taxon>Actinomycetes</taxon>
        <taxon>Mycobacteriales</taxon>
        <taxon>Corynebacteriaceae</taxon>
        <taxon>Corynebacterium</taxon>
    </lineage>
</organism>
<evidence type="ECO:0000313" key="1">
    <source>
        <dbReference type="EMBL" id="VZH84193.1"/>
    </source>
</evidence>
<dbReference type="Proteomes" id="UP000423525">
    <property type="component" value="Chromosome"/>
</dbReference>
<dbReference type="KEGG" id="crf:FRC0190_00229"/>
<gene>
    <name evidence="1" type="ORF">FRC0190_00229</name>
</gene>
<reference evidence="1 2" key="1">
    <citation type="submission" date="2019-11" db="EMBL/GenBank/DDBJ databases">
        <authorList>
            <person name="Brisse S."/>
        </authorList>
    </citation>
    <scope>NUCLEOTIDE SEQUENCE [LARGE SCALE GENOMIC DNA]</scope>
    <source>
        <strain evidence="1">FRC0190</strain>
    </source>
</reference>
<proteinExistence type="predicted"/>
<name>A0A6I8MBJ3_9CORY</name>
<protein>
    <submittedName>
        <fullName evidence="1">Uncharacterized protein</fullName>
    </submittedName>
</protein>
<evidence type="ECO:0000313" key="2">
    <source>
        <dbReference type="Proteomes" id="UP000423525"/>
    </source>
</evidence>
<dbReference type="EMBL" id="LR738855">
    <property type="protein sequence ID" value="VZH84193.1"/>
    <property type="molecule type" value="Genomic_DNA"/>
</dbReference>
<sequence length="50" mass="5235">MSTPVATSTAGPHREITTAHPAWELKESTITTRAAAILAGTSRTTLPPPH</sequence>
<dbReference type="AlphaFoldDB" id="A0A6I8MBJ3"/>